<proteinExistence type="predicted"/>
<sequence length="149" mass="16434">MRQWKNRNIYLVVQEYHHESQQRINKTRKSLVCSPLIPPSSWKVTGALLHLDPVSKRYPLAQTSPMPLFGSTNSNWDLSAIHVVESKPHVTLVSTTGAQEMVNRDGSGPHNHRLSPLASYSCSPDVTTTPSCVAIVGGTFEGAVEFKVP</sequence>
<name>A0A067PEC1_9AGAM</name>
<dbReference type="InParanoid" id="A0A067PEC1"/>
<accession>A0A067PEC1</accession>
<evidence type="ECO:0000313" key="1">
    <source>
        <dbReference type="EMBL" id="KDQ52190.1"/>
    </source>
</evidence>
<dbReference type="EMBL" id="KL197742">
    <property type="protein sequence ID" value="KDQ52190.1"/>
    <property type="molecule type" value="Genomic_DNA"/>
</dbReference>
<dbReference type="AlphaFoldDB" id="A0A067PEC1"/>
<organism evidence="1 2">
    <name type="scientific">Jaapia argillacea MUCL 33604</name>
    <dbReference type="NCBI Taxonomy" id="933084"/>
    <lineage>
        <taxon>Eukaryota</taxon>
        <taxon>Fungi</taxon>
        <taxon>Dikarya</taxon>
        <taxon>Basidiomycota</taxon>
        <taxon>Agaricomycotina</taxon>
        <taxon>Agaricomycetes</taxon>
        <taxon>Agaricomycetidae</taxon>
        <taxon>Jaapiales</taxon>
        <taxon>Jaapiaceae</taxon>
        <taxon>Jaapia</taxon>
    </lineage>
</organism>
<dbReference type="Proteomes" id="UP000027265">
    <property type="component" value="Unassembled WGS sequence"/>
</dbReference>
<gene>
    <name evidence="1" type="ORF">JAAARDRAFT_491731</name>
</gene>
<keyword evidence="2" id="KW-1185">Reference proteome</keyword>
<dbReference type="HOGENOM" id="CLU_1749944_0_0_1"/>
<protein>
    <submittedName>
        <fullName evidence="1">Uncharacterized protein</fullName>
    </submittedName>
</protein>
<evidence type="ECO:0000313" key="2">
    <source>
        <dbReference type="Proteomes" id="UP000027265"/>
    </source>
</evidence>
<reference evidence="2" key="1">
    <citation type="journal article" date="2014" name="Proc. Natl. Acad. Sci. U.S.A.">
        <title>Extensive sampling of basidiomycete genomes demonstrates inadequacy of the white-rot/brown-rot paradigm for wood decay fungi.</title>
        <authorList>
            <person name="Riley R."/>
            <person name="Salamov A.A."/>
            <person name="Brown D.W."/>
            <person name="Nagy L.G."/>
            <person name="Floudas D."/>
            <person name="Held B.W."/>
            <person name="Levasseur A."/>
            <person name="Lombard V."/>
            <person name="Morin E."/>
            <person name="Otillar R."/>
            <person name="Lindquist E.A."/>
            <person name="Sun H."/>
            <person name="LaButti K.M."/>
            <person name="Schmutz J."/>
            <person name="Jabbour D."/>
            <person name="Luo H."/>
            <person name="Baker S.E."/>
            <person name="Pisabarro A.G."/>
            <person name="Walton J.D."/>
            <person name="Blanchette R.A."/>
            <person name="Henrissat B."/>
            <person name="Martin F."/>
            <person name="Cullen D."/>
            <person name="Hibbett D.S."/>
            <person name="Grigoriev I.V."/>
        </authorList>
    </citation>
    <scope>NUCLEOTIDE SEQUENCE [LARGE SCALE GENOMIC DNA]</scope>
    <source>
        <strain evidence="2">MUCL 33604</strain>
    </source>
</reference>